<evidence type="ECO:0000313" key="11">
    <source>
        <dbReference type="RefSeq" id="XP_018027217.1"/>
    </source>
</evidence>
<keyword evidence="10" id="KW-1185">Reference proteome</keyword>
<reference evidence="11" key="1">
    <citation type="submission" date="2025-08" db="UniProtKB">
        <authorList>
            <consortium name="RefSeq"/>
        </authorList>
    </citation>
    <scope>IDENTIFICATION</scope>
    <source>
        <tissue evidence="11">Whole organism</tissue>
    </source>
</reference>
<dbReference type="GO" id="GO:0006508">
    <property type="term" value="P:proteolysis"/>
    <property type="evidence" value="ECO:0007669"/>
    <property type="project" value="UniProtKB-KW"/>
</dbReference>
<dbReference type="SUPFAM" id="SSF55486">
    <property type="entry name" value="Metalloproteases ('zincins'), catalytic domain"/>
    <property type="match status" value="2"/>
</dbReference>
<dbReference type="InterPro" id="IPR016024">
    <property type="entry name" value="ARM-type_fold"/>
</dbReference>
<proteinExistence type="inferred from homology"/>
<dbReference type="InterPro" id="IPR027268">
    <property type="entry name" value="Peptidase_M4/M1_CTD_sf"/>
</dbReference>
<evidence type="ECO:0000256" key="5">
    <source>
        <dbReference type="ARBA" id="ARBA00022801"/>
    </source>
</evidence>
<gene>
    <name evidence="11" type="primary">LOC108682540</name>
</gene>
<dbReference type="AlphaFoldDB" id="A0A8B7PLZ8"/>
<evidence type="ECO:0000256" key="6">
    <source>
        <dbReference type="ARBA" id="ARBA00022833"/>
    </source>
</evidence>
<dbReference type="GO" id="GO:0070006">
    <property type="term" value="F:metalloaminopeptidase activity"/>
    <property type="evidence" value="ECO:0007669"/>
    <property type="project" value="InterPro"/>
</dbReference>
<feature type="domain" description="Peptidase M1 leukotriene A4 hydrolase/aminopeptidase C-terminal" evidence="9">
    <location>
        <begin position="752"/>
        <end position="898"/>
    </location>
</feature>
<dbReference type="Gene3D" id="1.10.390.10">
    <property type="entry name" value="Neutral Protease Domain 2"/>
    <property type="match status" value="2"/>
</dbReference>
<dbReference type="PANTHER" id="PTHR46627:SF1">
    <property type="entry name" value="AMINOPEPTIDASE O"/>
    <property type="match status" value="1"/>
</dbReference>
<dbReference type="SUPFAM" id="SSF63737">
    <property type="entry name" value="Leukotriene A4 hydrolase N-terminal domain"/>
    <property type="match status" value="1"/>
</dbReference>
<dbReference type="GeneID" id="108682540"/>
<name>A0A8B7PLZ8_HYAAZ</name>
<dbReference type="PANTHER" id="PTHR46627">
    <property type="entry name" value="AMINOPEPTIDASE O"/>
    <property type="match status" value="1"/>
</dbReference>
<dbReference type="KEGG" id="hazt:108682540"/>
<keyword evidence="4" id="KW-0479">Metal-binding</keyword>
<evidence type="ECO:0000256" key="1">
    <source>
        <dbReference type="ARBA" id="ARBA00001947"/>
    </source>
</evidence>
<comment type="cofactor">
    <cofactor evidence="1">
        <name>Zn(2+)</name>
        <dbReference type="ChEBI" id="CHEBI:29105"/>
    </cofactor>
</comment>
<keyword evidence="3" id="KW-0645">Protease</keyword>
<evidence type="ECO:0000259" key="9">
    <source>
        <dbReference type="SMART" id="SM01263"/>
    </source>
</evidence>
<protein>
    <submittedName>
        <fullName evidence="11">Aminopeptidase O-like isoform X1</fullName>
    </submittedName>
</protein>
<dbReference type="InterPro" id="IPR033577">
    <property type="entry name" value="AOPep"/>
</dbReference>
<dbReference type="Gene3D" id="1.25.40.320">
    <property type="entry name" value="Peptidase M1, leukotriene A4 hydrolase/aminopeptidase C-terminal domain"/>
    <property type="match status" value="1"/>
</dbReference>
<dbReference type="GO" id="GO:0005730">
    <property type="term" value="C:nucleolus"/>
    <property type="evidence" value="ECO:0007669"/>
    <property type="project" value="InterPro"/>
</dbReference>
<evidence type="ECO:0000256" key="3">
    <source>
        <dbReference type="ARBA" id="ARBA00022670"/>
    </source>
</evidence>
<accession>A0A8B7PLZ8</accession>
<evidence type="ECO:0000256" key="7">
    <source>
        <dbReference type="ARBA" id="ARBA00023049"/>
    </source>
</evidence>
<dbReference type="SMART" id="SM01263">
    <property type="entry name" value="Leuk-A4-hydro_C"/>
    <property type="match status" value="1"/>
</dbReference>
<feature type="region of interest" description="Disordered" evidence="8">
    <location>
        <begin position="343"/>
        <end position="366"/>
    </location>
</feature>
<evidence type="ECO:0000313" key="10">
    <source>
        <dbReference type="Proteomes" id="UP000694843"/>
    </source>
</evidence>
<dbReference type="Pfam" id="PF01433">
    <property type="entry name" value="Peptidase_M1"/>
    <property type="match status" value="1"/>
</dbReference>
<keyword evidence="5" id="KW-0378">Hydrolase</keyword>
<dbReference type="InterPro" id="IPR014782">
    <property type="entry name" value="Peptidase_M1_dom"/>
</dbReference>
<evidence type="ECO:0000256" key="2">
    <source>
        <dbReference type="ARBA" id="ARBA00010136"/>
    </source>
</evidence>
<dbReference type="OMA" id="HALTENW"/>
<organism evidence="10 11">
    <name type="scientific">Hyalella azteca</name>
    <name type="common">Amphipod</name>
    <dbReference type="NCBI Taxonomy" id="294128"/>
    <lineage>
        <taxon>Eukaryota</taxon>
        <taxon>Metazoa</taxon>
        <taxon>Ecdysozoa</taxon>
        <taxon>Arthropoda</taxon>
        <taxon>Crustacea</taxon>
        <taxon>Multicrustacea</taxon>
        <taxon>Malacostraca</taxon>
        <taxon>Eumalacostraca</taxon>
        <taxon>Peracarida</taxon>
        <taxon>Amphipoda</taxon>
        <taxon>Senticaudata</taxon>
        <taxon>Talitrida</taxon>
        <taxon>Talitroidea</taxon>
        <taxon>Hyalellidae</taxon>
        <taxon>Hyalella</taxon>
    </lineage>
</organism>
<dbReference type="Proteomes" id="UP000694843">
    <property type="component" value="Unplaced"/>
</dbReference>
<dbReference type="InterPro" id="IPR042097">
    <property type="entry name" value="Aminopeptidase_N-like_N_sf"/>
</dbReference>
<dbReference type="Gene3D" id="2.60.40.1730">
    <property type="entry name" value="tricorn interacting facor f3 domain"/>
    <property type="match status" value="1"/>
</dbReference>
<comment type="similarity">
    <text evidence="2">Belongs to the peptidase M1 family.</text>
</comment>
<keyword evidence="6" id="KW-0862">Zinc</keyword>
<dbReference type="OrthoDB" id="79562at2759"/>
<evidence type="ECO:0000256" key="4">
    <source>
        <dbReference type="ARBA" id="ARBA00022723"/>
    </source>
</evidence>
<dbReference type="InterPro" id="IPR038502">
    <property type="entry name" value="M1_LTA-4_hydro/amino_C_sf"/>
</dbReference>
<dbReference type="InterPro" id="IPR015211">
    <property type="entry name" value="Peptidase_M1_C"/>
</dbReference>
<sequence>MSSLLENHLPLSSNSSDIKASHYILCMQPDFDTKTISAKLFILCTLPIACEPMEQPGLLPKRLADSVEDNMAHGVLDMNNISIKSISLVLCDEKDLLSYWNPAIVRNNPVLTKHFFASGRNYIEFEETTWFIHFKCPRKSPFLICIEYVTSNAGVSISWREDEQGNPCFFTCGSAINNRSLLPYQDTPSALATWEAFVVVEDKYSVSMSSDGSAVDIPIDTDLLRLFNTEPFSNNFMSNCKDTKPKKCLYFYCSLSLPLATMAIAVGVWSVETLNCAKISQKEAERKMLPNCYPEDITESCLHGGTHAFNSEFVNNKDTSHPMKLPVPGLDINDVLHNNELQSSVPVSGKRSSESTSKPSGSVGNLPSSLVYPTSLSHRLEPLRQFLPHCLAAAEELLGPHPCPRLEIVVLPQSYASLGLASPNLIFLAQCIATAADSSMFLRIAHEISHAWFGIIIGAEDWTEEWLSEGFATMAEELIYEKAYRSFQISLLSGNRMLEQCDENLAFTGETCKTLSQITHSRLHEEPTCNSNFPFEKGRSESNAIIHLRDKVTMSDSNSTASFNNFELILSDSHVHKRLKIQNSAGEDIRLTRPNLDSSSWKNTIASCSADTILELKEIRIYLRYRKLVQEIEVSEESLQTLQPNAGGSVESTNYVLNGLQRDKPFLNVHYLKGFFLLRNLCDKVGDSNFKIFIKNYVSKFSGHLVTSDKFADHFFSFFPNISESKSKLLSDWLQKPGINDELKQTFGQFENPLSKAHCEFWLNFNRKPKTIKNHQSIPELEQLVYPEHLQLFCEYLLETEQRLCKTTMLSIDQTYNLSHQNCEVCHAWCELIIKHDHRPGAACVKKFLVEAQAMGIYLYGELMISGTKFWQNLARSTYASLKDSMEENTRLNIEEMLYPQ</sequence>
<dbReference type="SUPFAM" id="SSF48371">
    <property type="entry name" value="ARM repeat"/>
    <property type="match status" value="1"/>
</dbReference>
<dbReference type="GO" id="GO:0008270">
    <property type="term" value="F:zinc ion binding"/>
    <property type="evidence" value="ECO:0007669"/>
    <property type="project" value="InterPro"/>
</dbReference>
<dbReference type="Pfam" id="PF09127">
    <property type="entry name" value="Leuk-A4-hydro_C"/>
    <property type="match status" value="1"/>
</dbReference>
<dbReference type="RefSeq" id="XP_018027217.1">
    <property type="nucleotide sequence ID" value="XM_018171728.2"/>
</dbReference>
<evidence type="ECO:0000256" key="8">
    <source>
        <dbReference type="SAM" id="MobiDB-lite"/>
    </source>
</evidence>
<feature type="compositionally biased region" description="Polar residues" evidence="8">
    <location>
        <begin position="354"/>
        <end position="366"/>
    </location>
</feature>
<keyword evidence="7" id="KW-0482">Metalloprotease</keyword>